<sequence length="62" mass="6916">MQTSLPTHESPAPPSLADAAQADDMDFRPAPLGWLMSWFMDRKRPKPVAEPEPFDEHINGLA</sequence>
<protein>
    <submittedName>
        <fullName evidence="2">Uncharacterized protein</fullName>
    </submittedName>
</protein>
<evidence type="ECO:0000256" key="1">
    <source>
        <dbReference type="SAM" id="MobiDB-lite"/>
    </source>
</evidence>
<name>A0ABP9QT74_9RHOO</name>
<dbReference type="EMBL" id="BAABLD010000008">
    <property type="protein sequence ID" value="GAA5167038.1"/>
    <property type="molecule type" value="Genomic_DNA"/>
</dbReference>
<feature type="region of interest" description="Disordered" evidence="1">
    <location>
        <begin position="1"/>
        <end position="24"/>
    </location>
</feature>
<evidence type="ECO:0000313" key="2">
    <source>
        <dbReference type="EMBL" id="GAA5167038.1"/>
    </source>
</evidence>
<dbReference type="RefSeq" id="WP_345533317.1">
    <property type="nucleotide sequence ID" value="NZ_BAABLD010000008.1"/>
</dbReference>
<accession>A0ABP9QT74</accession>
<organism evidence="2 3">
    <name type="scientific">Viridibacterium curvum</name>
    <dbReference type="NCBI Taxonomy" id="1101404"/>
    <lineage>
        <taxon>Bacteria</taxon>
        <taxon>Pseudomonadati</taxon>
        <taxon>Pseudomonadota</taxon>
        <taxon>Betaproteobacteria</taxon>
        <taxon>Rhodocyclales</taxon>
        <taxon>Rhodocyclaceae</taxon>
        <taxon>Viridibacterium</taxon>
    </lineage>
</organism>
<dbReference type="Proteomes" id="UP001500547">
    <property type="component" value="Unassembled WGS sequence"/>
</dbReference>
<comment type="caution">
    <text evidence="2">The sequence shown here is derived from an EMBL/GenBank/DDBJ whole genome shotgun (WGS) entry which is preliminary data.</text>
</comment>
<proteinExistence type="predicted"/>
<evidence type="ECO:0000313" key="3">
    <source>
        <dbReference type="Proteomes" id="UP001500547"/>
    </source>
</evidence>
<reference evidence="3" key="1">
    <citation type="journal article" date="2019" name="Int. J. Syst. Evol. Microbiol.">
        <title>The Global Catalogue of Microorganisms (GCM) 10K type strain sequencing project: providing services to taxonomists for standard genome sequencing and annotation.</title>
        <authorList>
            <consortium name="The Broad Institute Genomics Platform"/>
            <consortium name="The Broad Institute Genome Sequencing Center for Infectious Disease"/>
            <person name="Wu L."/>
            <person name="Ma J."/>
        </authorList>
    </citation>
    <scope>NUCLEOTIDE SEQUENCE [LARGE SCALE GENOMIC DNA]</scope>
    <source>
        <strain evidence="3">JCM 18715</strain>
    </source>
</reference>
<gene>
    <name evidence="2" type="ORF">GCM10025770_25030</name>
</gene>
<keyword evidence="3" id="KW-1185">Reference proteome</keyword>